<dbReference type="EMBL" id="JACRYT010000012">
    <property type="protein sequence ID" value="MBC6680335.1"/>
    <property type="molecule type" value="Genomic_DNA"/>
</dbReference>
<dbReference type="PROSITE" id="PS01230">
    <property type="entry name" value="TRMA_1"/>
    <property type="match status" value="1"/>
</dbReference>
<dbReference type="Proteomes" id="UP000602647">
    <property type="component" value="Unassembled WGS sequence"/>
</dbReference>
<sequence>MFEKGQICTVEIMDMSDQGQGIGRADGMAVFVPDTVVGDLARVQLTKVKKSYAFAKLLEIEEPSPHRMEPLCEGGFQKGCGGCALARLDYPGQLALKEKQVRDKLCRLGDLAAPIVNQILGMDDPFHYRNKAQFPVSTGGVITRKGGIVEAAGDPAVGFFRAKSHEVVDCERCMLQSPAAMAAAEALRQFMKEDHITAWDERWERGLMRHLIVKTAFGTGEVMVVLVINGKGIPNAAKLIEMLDSAIYEAGFSLESVVLNIHKKKTPEILGETCVPIAGKQTITEVIGGLSFEISAMSFFQVNPAQTEKLYAKVREYAALTGEENVLDLYCGIGTIGLSCAAKARQVVGIESVRQAVLDANRNAVINGIVNARYVCGKAEEELPRLLASTDPEDDIARIVRSADVVLLDPPRAGCRPELLEAVGEVAPERIVYVSCDPATLARDVRLLGDLGYTFMEATPVDMFPWTGAVEVVSLLSRIKTSDKVEVKMDIEDGEVTP</sequence>
<dbReference type="GO" id="GO:0070475">
    <property type="term" value="P:rRNA base methylation"/>
    <property type="evidence" value="ECO:0007669"/>
    <property type="project" value="TreeGrafter"/>
</dbReference>
<evidence type="ECO:0000256" key="2">
    <source>
        <dbReference type="ARBA" id="ARBA00022679"/>
    </source>
</evidence>
<dbReference type="AlphaFoldDB" id="A0A923SR92"/>
<keyword evidence="1 4" id="KW-0489">Methyltransferase</keyword>
<organism evidence="7 8">
    <name type="scientific">Zhenpiania hominis</name>
    <dbReference type="NCBI Taxonomy" id="2763644"/>
    <lineage>
        <taxon>Bacteria</taxon>
        <taxon>Bacillati</taxon>
        <taxon>Bacillota</taxon>
        <taxon>Clostridia</taxon>
        <taxon>Peptostreptococcales</taxon>
        <taxon>Anaerovoracaceae</taxon>
        <taxon>Zhenpiania</taxon>
    </lineage>
</organism>
<keyword evidence="2 4" id="KW-0808">Transferase</keyword>
<gene>
    <name evidence="7" type="primary">rlmD</name>
    <name evidence="7" type="ORF">H9L42_10940</name>
</gene>
<dbReference type="SUPFAM" id="SSF53335">
    <property type="entry name" value="S-adenosyl-L-methionine-dependent methyltransferases"/>
    <property type="match status" value="1"/>
</dbReference>
<dbReference type="Gene3D" id="2.40.50.140">
    <property type="entry name" value="Nucleic acid-binding proteins"/>
    <property type="match status" value="1"/>
</dbReference>
<protein>
    <submittedName>
        <fullName evidence="7">23S rRNA (Uracil(1939)-C(5))-methyltransferase RlmD</fullName>
        <ecNumber evidence="7">2.1.1.190</ecNumber>
    </submittedName>
</protein>
<dbReference type="InterPro" id="IPR029063">
    <property type="entry name" value="SAM-dependent_MTases_sf"/>
</dbReference>
<dbReference type="PANTHER" id="PTHR11061">
    <property type="entry name" value="RNA M5U METHYLTRANSFERASE"/>
    <property type="match status" value="1"/>
</dbReference>
<dbReference type="FunFam" id="3.40.50.150:FF:000009">
    <property type="entry name" value="23S rRNA (Uracil(1939)-C(5))-methyltransferase RlmD"/>
    <property type="match status" value="1"/>
</dbReference>
<evidence type="ECO:0000256" key="3">
    <source>
        <dbReference type="ARBA" id="ARBA00022691"/>
    </source>
</evidence>
<dbReference type="GO" id="GO:0070041">
    <property type="term" value="F:rRNA (uridine-C5-)-methyltransferase activity"/>
    <property type="evidence" value="ECO:0007669"/>
    <property type="project" value="TreeGrafter"/>
</dbReference>
<dbReference type="InterPro" id="IPR002792">
    <property type="entry name" value="TRAM_dom"/>
</dbReference>
<evidence type="ECO:0000256" key="4">
    <source>
        <dbReference type="PROSITE-ProRule" id="PRU01024"/>
    </source>
</evidence>
<feature type="binding site" evidence="4">
    <location>
        <position position="409"/>
    </location>
    <ligand>
        <name>S-adenosyl-L-methionine</name>
        <dbReference type="ChEBI" id="CHEBI:59789"/>
    </ligand>
</feature>
<evidence type="ECO:0000256" key="1">
    <source>
        <dbReference type="ARBA" id="ARBA00022603"/>
    </source>
</evidence>
<dbReference type="NCBIfam" id="TIGR00479">
    <property type="entry name" value="rumA"/>
    <property type="match status" value="1"/>
</dbReference>
<feature type="domain" description="TRAM" evidence="6">
    <location>
        <begin position="1"/>
        <end position="59"/>
    </location>
</feature>
<keyword evidence="8" id="KW-1185">Reference proteome</keyword>
<proteinExistence type="inferred from homology"/>
<comment type="similarity">
    <text evidence="4">Belongs to the class I-like SAM-binding methyltransferase superfamily. RNA M5U methyltransferase family.</text>
</comment>
<dbReference type="EC" id="2.1.1.190" evidence="7"/>
<feature type="binding site" evidence="4">
    <location>
        <position position="351"/>
    </location>
    <ligand>
        <name>S-adenosyl-L-methionine</name>
        <dbReference type="ChEBI" id="CHEBI:59789"/>
    </ligand>
</feature>
<dbReference type="PANTHER" id="PTHR11061:SF30">
    <property type="entry name" value="TRNA (URACIL(54)-C(5))-METHYLTRANSFERASE"/>
    <property type="match status" value="1"/>
</dbReference>
<dbReference type="Pfam" id="PF05958">
    <property type="entry name" value="tRNA_U5-meth_tr"/>
    <property type="match status" value="1"/>
</dbReference>
<dbReference type="FunFam" id="2.40.50.140:FF:000097">
    <property type="entry name" value="23S rRNA (uracil(1939)-C(5))-methyltransferase RlmD"/>
    <property type="match status" value="1"/>
</dbReference>
<dbReference type="PROSITE" id="PS50926">
    <property type="entry name" value="TRAM"/>
    <property type="match status" value="1"/>
</dbReference>
<keyword evidence="3 4" id="KW-0949">S-adenosyl-L-methionine</keyword>
<comment type="caution">
    <text evidence="7">The sequence shown here is derived from an EMBL/GenBank/DDBJ whole genome shotgun (WGS) entry which is preliminary data.</text>
</comment>
<evidence type="ECO:0000313" key="8">
    <source>
        <dbReference type="Proteomes" id="UP000602647"/>
    </source>
</evidence>
<feature type="active site" description="Nucleophile" evidence="4">
    <location>
        <position position="436"/>
    </location>
</feature>
<name>A0A923SR92_9FIRM</name>
<dbReference type="CDD" id="cd02440">
    <property type="entry name" value="AdoMet_MTases"/>
    <property type="match status" value="1"/>
</dbReference>
<evidence type="ECO:0000313" key="7">
    <source>
        <dbReference type="EMBL" id="MBC6680335.1"/>
    </source>
</evidence>
<dbReference type="InterPro" id="IPR010280">
    <property type="entry name" value="U5_MeTrfase_fam"/>
</dbReference>
<dbReference type="InterPro" id="IPR030390">
    <property type="entry name" value="MeTrfase_TrmA_AS"/>
</dbReference>
<dbReference type="PROSITE" id="PS51687">
    <property type="entry name" value="SAM_MT_RNA_M5U"/>
    <property type="match status" value="1"/>
</dbReference>
<dbReference type="RefSeq" id="WP_187303435.1">
    <property type="nucleotide sequence ID" value="NZ_JACRYT010000012.1"/>
</dbReference>
<accession>A0A923SR92</accession>
<feature type="binding site" evidence="4">
    <location>
        <position position="330"/>
    </location>
    <ligand>
        <name>S-adenosyl-L-methionine</name>
        <dbReference type="ChEBI" id="CHEBI:59789"/>
    </ligand>
</feature>
<dbReference type="SUPFAM" id="SSF50249">
    <property type="entry name" value="Nucleic acid-binding proteins"/>
    <property type="match status" value="1"/>
</dbReference>
<dbReference type="FunFam" id="2.40.50.1070:FF:000003">
    <property type="entry name" value="23S rRNA (Uracil-5-)-methyltransferase RumA"/>
    <property type="match status" value="1"/>
</dbReference>
<evidence type="ECO:0000256" key="5">
    <source>
        <dbReference type="PROSITE-ProRule" id="PRU10015"/>
    </source>
</evidence>
<dbReference type="Pfam" id="PF01938">
    <property type="entry name" value="TRAM"/>
    <property type="match status" value="1"/>
</dbReference>
<feature type="binding site" evidence="4">
    <location>
        <position position="301"/>
    </location>
    <ligand>
        <name>S-adenosyl-L-methionine</name>
        <dbReference type="ChEBI" id="CHEBI:59789"/>
    </ligand>
</feature>
<feature type="active site" evidence="5">
    <location>
        <position position="436"/>
    </location>
</feature>
<evidence type="ECO:0000259" key="6">
    <source>
        <dbReference type="PROSITE" id="PS50926"/>
    </source>
</evidence>
<dbReference type="InterPro" id="IPR012340">
    <property type="entry name" value="NA-bd_OB-fold"/>
</dbReference>
<reference evidence="7" key="1">
    <citation type="submission" date="2020-08" db="EMBL/GenBank/DDBJ databases">
        <title>Genome public.</title>
        <authorList>
            <person name="Liu C."/>
            <person name="Sun Q."/>
        </authorList>
    </citation>
    <scope>NUCLEOTIDE SEQUENCE</scope>
    <source>
        <strain evidence="7">BX12</strain>
    </source>
</reference>
<dbReference type="Gene3D" id="3.40.50.150">
    <property type="entry name" value="Vaccinia Virus protein VP39"/>
    <property type="match status" value="1"/>
</dbReference>
<dbReference type="Gene3D" id="2.40.50.1070">
    <property type="match status" value="1"/>
</dbReference>